<dbReference type="GO" id="GO:0005886">
    <property type="term" value="C:plasma membrane"/>
    <property type="evidence" value="ECO:0007669"/>
    <property type="project" value="UniProtKB-SubCell"/>
</dbReference>
<keyword evidence="3" id="KW-1003">Cell membrane</keyword>
<accession>A0A4Q7NKS3</accession>
<reference evidence="10 11" key="1">
    <citation type="submission" date="2019-02" db="EMBL/GenBank/DDBJ databases">
        <title>Genomic Encyclopedia of Type Strains, Phase IV (KMG-IV): sequencing the most valuable type-strain genomes for metagenomic binning, comparative biology and taxonomic classification.</title>
        <authorList>
            <person name="Goeker M."/>
        </authorList>
    </citation>
    <scope>NUCLEOTIDE SEQUENCE [LARGE SCALE GENOMIC DNA]</scope>
    <source>
        <strain evidence="10 11">K24</strain>
    </source>
</reference>
<dbReference type="RefSeq" id="WP_130356394.1">
    <property type="nucleotide sequence ID" value="NZ_SGXC01000001.1"/>
</dbReference>
<dbReference type="CDD" id="cd06582">
    <property type="entry name" value="TM_PBP1_LivH_like"/>
    <property type="match status" value="1"/>
</dbReference>
<dbReference type="EMBL" id="SGXC01000001">
    <property type="protein sequence ID" value="RZS85130.1"/>
    <property type="molecule type" value="Genomic_DNA"/>
</dbReference>
<evidence type="ECO:0000256" key="9">
    <source>
        <dbReference type="SAM" id="Phobius"/>
    </source>
</evidence>
<keyword evidence="6 9" id="KW-1133">Transmembrane helix</keyword>
<keyword evidence="7 9" id="KW-0472">Membrane</keyword>
<feature type="transmembrane region" description="Helical" evidence="9">
    <location>
        <begin position="266"/>
        <end position="287"/>
    </location>
</feature>
<evidence type="ECO:0000256" key="8">
    <source>
        <dbReference type="ARBA" id="ARBA00037998"/>
    </source>
</evidence>
<evidence type="ECO:0000256" key="7">
    <source>
        <dbReference type="ARBA" id="ARBA00023136"/>
    </source>
</evidence>
<dbReference type="PANTHER" id="PTHR11795:SF450">
    <property type="entry name" value="ABC TRANSPORTER PERMEASE PROTEIN"/>
    <property type="match status" value="1"/>
</dbReference>
<dbReference type="InterPro" id="IPR001851">
    <property type="entry name" value="ABC_transp_permease"/>
</dbReference>
<feature type="transmembrane region" description="Helical" evidence="9">
    <location>
        <begin position="141"/>
        <end position="161"/>
    </location>
</feature>
<feature type="transmembrane region" description="Helical" evidence="9">
    <location>
        <begin position="59"/>
        <end position="79"/>
    </location>
</feature>
<dbReference type="InterPro" id="IPR052157">
    <property type="entry name" value="BCAA_transport_permease"/>
</dbReference>
<dbReference type="AlphaFoldDB" id="A0A4Q7NKS3"/>
<evidence type="ECO:0000256" key="6">
    <source>
        <dbReference type="ARBA" id="ARBA00022989"/>
    </source>
</evidence>
<feature type="transmembrane region" description="Helical" evidence="9">
    <location>
        <begin position="34"/>
        <end position="53"/>
    </location>
</feature>
<keyword evidence="4 9" id="KW-0812">Transmembrane</keyword>
<comment type="subcellular location">
    <subcellularLocation>
        <location evidence="1">Cell membrane</location>
        <topology evidence="1">Multi-pass membrane protein</topology>
    </subcellularLocation>
</comment>
<proteinExistence type="inferred from homology"/>
<evidence type="ECO:0000256" key="5">
    <source>
        <dbReference type="ARBA" id="ARBA00022970"/>
    </source>
</evidence>
<evidence type="ECO:0000313" key="11">
    <source>
        <dbReference type="Proteomes" id="UP000292445"/>
    </source>
</evidence>
<evidence type="ECO:0000256" key="4">
    <source>
        <dbReference type="ARBA" id="ARBA00022692"/>
    </source>
</evidence>
<feature type="transmembrane region" description="Helical" evidence="9">
    <location>
        <begin position="187"/>
        <end position="209"/>
    </location>
</feature>
<keyword evidence="11" id="KW-1185">Reference proteome</keyword>
<protein>
    <submittedName>
        <fullName evidence="10">Branched-chain amino acid transport system permease protein</fullName>
    </submittedName>
</protein>
<feature type="transmembrane region" description="Helical" evidence="9">
    <location>
        <begin position="241"/>
        <end position="260"/>
    </location>
</feature>
<dbReference type="Pfam" id="PF02653">
    <property type="entry name" value="BPD_transp_2"/>
    <property type="match status" value="1"/>
</dbReference>
<name>A0A4Q7NKS3_9BURK</name>
<evidence type="ECO:0000313" key="10">
    <source>
        <dbReference type="EMBL" id="RZS85130.1"/>
    </source>
</evidence>
<keyword evidence="2" id="KW-0813">Transport</keyword>
<gene>
    <name evidence="10" type="ORF">EV675_1153</name>
</gene>
<feature type="transmembrane region" description="Helical" evidence="9">
    <location>
        <begin position="6"/>
        <end position="27"/>
    </location>
</feature>
<keyword evidence="5" id="KW-0029">Amino-acid transport</keyword>
<comment type="similarity">
    <text evidence="8">Belongs to the binding-protein-dependent transport system permease family. LivHM subfamily.</text>
</comment>
<evidence type="ECO:0000256" key="3">
    <source>
        <dbReference type="ARBA" id="ARBA00022475"/>
    </source>
</evidence>
<comment type="caution">
    <text evidence="10">The sequence shown here is derived from an EMBL/GenBank/DDBJ whole genome shotgun (WGS) entry which is preliminary data.</text>
</comment>
<dbReference type="GO" id="GO:0022857">
    <property type="term" value="F:transmembrane transporter activity"/>
    <property type="evidence" value="ECO:0007669"/>
    <property type="project" value="InterPro"/>
</dbReference>
<dbReference type="GO" id="GO:0006865">
    <property type="term" value="P:amino acid transport"/>
    <property type="evidence" value="ECO:0007669"/>
    <property type="project" value="UniProtKB-KW"/>
</dbReference>
<feature type="transmembrane region" description="Helical" evidence="9">
    <location>
        <begin position="91"/>
        <end position="108"/>
    </location>
</feature>
<dbReference type="OrthoDB" id="25113at2"/>
<organism evidence="10 11">
    <name type="scientific">Pigmentiphaga kullae</name>
    <dbReference type="NCBI Taxonomy" id="151784"/>
    <lineage>
        <taxon>Bacteria</taxon>
        <taxon>Pseudomonadati</taxon>
        <taxon>Pseudomonadota</taxon>
        <taxon>Betaproteobacteria</taxon>
        <taxon>Burkholderiales</taxon>
        <taxon>Alcaligenaceae</taxon>
        <taxon>Pigmentiphaga</taxon>
    </lineage>
</organism>
<dbReference type="Proteomes" id="UP000292445">
    <property type="component" value="Unassembled WGS sequence"/>
</dbReference>
<evidence type="ECO:0000256" key="2">
    <source>
        <dbReference type="ARBA" id="ARBA00022448"/>
    </source>
</evidence>
<sequence length="294" mass="30561">MTDLLELLVSAAASGCIYGLVALAYLLITRPTGIINFGVGEWAMVAAFGAYVALSRIELPYAVSIALVAALMVAVGWLTERLAVRPLVVKGAPPLAPVLALLGMLVVFRELVSLGFGPDPQPVPPAFGFGRLELGLLAGSYQSFFIIAIAAAVFAGAWYFFERTLTGRSFEAVALDRRAAALMGINLSRVTALSFSAGAVVAGLAGVLVAPNVSAHYLMGMPLAIQGFTALVIGGATRVEGALLGGLILAFAEQFTVRYAPVPPGLAMGVPLVLLIAFLLVRPAGLLRPREARA</sequence>
<dbReference type="PANTHER" id="PTHR11795">
    <property type="entry name" value="BRANCHED-CHAIN AMINO ACID TRANSPORT SYSTEM PERMEASE PROTEIN LIVH"/>
    <property type="match status" value="1"/>
</dbReference>
<evidence type="ECO:0000256" key="1">
    <source>
        <dbReference type="ARBA" id="ARBA00004651"/>
    </source>
</evidence>